<dbReference type="GO" id="GO:0000009">
    <property type="term" value="F:alpha-1,6-mannosyltransferase activity"/>
    <property type="evidence" value="ECO:0007669"/>
    <property type="project" value="InterPro"/>
</dbReference>
<keyword evidence="9 10" id="KW-0472">Membrane</keyword>
<dbReference type="PANTHER" id="PTHR12468">
    <property type="entry name" value="GPI MANNOSYLTRANSFERASE 2"/>
    <property type="match status" value="1"/>
</dbReference>
<feature type="transmembrane region" description="Helical" evidence="10">
    <location>
        <begin position="350"/>
        <end position="369"/>
    </location>
</feature>
<evidence type="ECO:0000256" key="1">
    <source>
        <dbReference type="ARBA" id="ARBA00004477"/>
    </source>
</evidence>
<evidence type="ECO:0000256" key="5">
    <source>
        <dbReference type="ARBA" id="ARBA00022679"/>
    </source>
</evidence>
<feature type="transmembrane region" description="Helical" evidence="10">
    <location>
        <begin position="213"/>
        <end position="232"/>
    </location>
</feature>
<dbReference type="UniPathway" id="UPA00196"/>
<evidence type="ECO:0000256" key="8">
    <source>
        <dbReference type="ARBA" id="ARBA00022989"/>
    </source>
</evidence>
<dbReference type="PANTHER" id="PTHR12468:SF2">
    <property type="entry name" value="GPI MANNOSYLTRANSFERASE 2"/>
    <property type="match status" value="1"/>
</dbReference>
<evidence type="ECO:0000256" key="3">
    <source>
        <dbReference type="ARBA" id="ARBA00022502"/>
    </source>
</evidence>
<evidence type="ECO:0000256" key="7">
    <source>
        <dbReference type="ARBA" id="ARBA00022824"/>
    </source>
</evidence>
<organism evidence="11">
    <name type="scientific">freshwater metagenome</name>
    <dbReference type="NCBI Taxonomy" id="449393"/>
    <lineage>
        <taxon>unclassified sequences</taxon>
        <taxon>metagenomes</taxon>
        <taxon>ecological metagenomes</taxon>
    </lineage>
</organism>
<keyword evidence="7" id="KW-0256">Endoplasmic reticulum</keyword>
<feature type="transmembrane region" description="Helical" evidence="10">
    <location>
        <begin position="278"/>
        <end position="294"/>
    </location>
</feature>
<evidence type="ECO:0000256" key="2">
    <source>
        <dbReference type="ARBA" id="ARBA00004687"/>
    </source>
</evidence>
<keyword evidence="8 10" id="KW-1133">Transmembrane helix</keyword>
<evidence type="ECO:0000256" key="10">
    <source>
        <dbReference type="SAM" id="Phobius"/>
    </source>
</evidence>
<dbReference type="GO" id="GO:0005789">
    <property type="term" value="C:endoplasmic reticulum membrane"/>
    <property type="evidence" value="ECO:0007669"/>
    <property type="project" value="UniProtKB-SubCell"/>
</dbReference>
<dbReference type="AlphaFoldDB" id="A0A6J5YED4"/>
<gene>
    <name evidence="11" type="ORF">UFOPK1392_00740</name>
</gene>
<sequence>MKLVSEELRSEARAVAVPWITARVLLLTAYVASLAVADRLLPGARPTALTEGLVAWDGTWYRDIAAHGYQSLPQEGLRFFPLFPMLGKGVGVLFLGHVDLALIVLANVCSFALLIVLRKLLRTESFNERTIDRVTWFLVLFPGAFILAWAYAEALWLLAAVSVFLAVRSRRWFWAALAGFIAGLSRPLGVILVVPIAIELIRNWRTTTGKERASAVFAASAPILGTGAYLLWVRRAFGDAWLPFSVQSQLRGSSTNPVSRLWEGFTQLLGPERLGDGLHIPFAIGFLVLLVVVFRRLPISYGAFTACVLLTSLATENLNSLERYGLNAFPIVIALALICRRTEFDSGTRVALAGGFVALASMAWLGAYVP</sequence>
<evidence type="ECO:0000256" key="6">
    <source>
        <dbReference type="ARBA" id="ARBA00022692"/>
    </source>
</evidence>
<feature type="transmembrane region" description="Helical" evidence="10">
    <location>
        <begin position="137"/>
        <end position="166"/>
    </location>
</feature>
<dbReference type="InterPro" id="IPR007315">
    <property type="entry name" value="PIG-V/Gpi18"/>
</dbReference>
<feature type="transmembrane region" description="Helical" evidence="10">
    <location>
        <begin position="12"/>
        <end position="32"/>
    </location>
</feature>
<evidence type="ECO:0000256" key="4">
    <source>
        <dbReference type="ARBA" id="ARBA00022676"/>
    </source>
</evidence>
<dbReference type="GO" id="GO:0004376">
    <property type="term" value="F:GPI mannosyltransferase activity"/>
    <property type="evidence" value="ECO:0007669"/>
    <property type="project" value="InterPro"/>
</dbReference>
<keyword evidence="3" id="KW-0337">GPI-anchor biosynthesis</keyword>
<evidence type="ECO:0000256" key="9">
    <source>
        <dbReference type="ARBA" id="ARBA00023136"/>
    </source>
</evidence>
<dbReference type="GO" id="GO:0031501">
    <property type="term" value="C:mannosyltransferase complex"/>
    <property type="evidence" value="ECO:0007669"/>
    <property type="project" value="TreeGrafter"/>
</dbReference>
<keyword evidence="4" id="KW-0328">Glycosyltransferase</keyword>
<dbReference type="GO" id="GO:0006506">
    <property type="term" value="P:GPI anchor biosynthetic process"/>
    <property type="evidence" value="ECO:0007669"/>
    <property type="project" value="UniProtKB-UniPathway"/>
</dbReference>
<dbReference type="EMBL" id="CAEMXZ010000023">
    <property type="protein sequence ID" value="CAB4322996.1"/>
    <property type="molecule type" value="Genomic_DNA"/>
</dbReference>
<feature type="transmembrane region" description="Helical" evidence="10">
    <location>
        <begin position="92"/>
        <end position="117"/>
    </location>
</feature>
<comment type="subcellular location">
    <subcellularLocation>
        <location evidence="1">Endoplasmic reticulum membrane</location>
        <topology evidence="1">Multi-pass membrane protein</topology>
    </subcellularLocation>
</comment>
<accession>A0A6J5YED4</accession>
<keyword evidence="6 10" id="KW-0812">Transmembrane</keyword>
<reference evidence="11" key="1">
    <citation type="submission" date="2020-05" db="EMBL/GenBank/DDBJ databases">
        <authorList>
            <person name="Chiriac C."/>
            <person name="Salcher M."/>
            <person name="Ghai R."/>
            <person name="Kavagutti S V."/>
        </authorList>
    </citation>
    <scope>NUCLEOTIDE SEQUENCE</scope>
</reference>
<keyword evidence="5" id="KW-0808">Transferase</keyword>
<protein>
    <submittedName>
        <fullName evidence="11">Unannotated protein</fullName>
    </submittedName>
</protein>
<evidence type="ECO:0000313" key="11">
    <source>
        <dbReference type="EMBL" id="CAB4322996.1"/>
    </source>
</evidence>
<feature type="transmembrane region" description="Helical" evidence="10">
    <location>
        <begin position="172"/>
        <end position="201"/>
    </location>
</feature>
<comment type="pathway">
    <text evidence="2">Glycolipid biosynthesis; glycosylphosphatidylinositol-anchor biosynthesis.</text>
</comment>
<proteinExistence type="predicted"/>
<name>A0A6J5YED4_9ZZZZ</name>